<evidence type="ECO:0000259" key="4">
    <source>
        <dbReference type="PROSITE" id="PS51077"/>
    </source>
</evidence>
<dbReference type="SMART" id="SM00346">
    <property type="entry name" value="HTH_ICLR"/>
    <property type="match status" value="1"/>
</dbReference>
<evidence type="ECO:0000256" key="3">
    <source>
        <dbReference type="ARBA" id="ARBA00023163"/>
    </source>
</evidence>
<dbReference type="GO" id="GO:0003677">
    <property type="term" value="F:DNA binding"/>
    <property type="evidence" value="ECO:0007669"/>
    <property type="project" value="UniProtKB-KW"/>
</dbReference>
<comment type="caution">
    <text evidence="6">The sequence shown here is derived from an EMBL/GenBank/DDBJ whole genome shotgun (WGS) entry which is preliminary data.</text>
</comment>
<dbReference type="InterPro" id="IPR005471">
    <property type="entry name" value="Tscrpt_reg_IclR_N"/>
</dbReference>
<feature type="domain" description="IclR-ED" evidence="5">
    <location>
        <begin position="58"/>
        <end position="206"/>
    </location>
</feature>
<dbReference type="InterPro" id="IPR014757">
    <property type="entry name" value="Tscrpt_reg_IclR_C"/>
</dbReference>
<evidence type="ECO:0000256" key="2">
    <source>
        <dbReference type="ARBA" id="ARBA00023125"/>
    </source>
</evidence>
<dbReference type="PROSITE" id="PS51077">
    <property type="entry name" value="HTH_ICLR"/>
    <property type="match status" value="1"/>
</dbReference>
<protein>
    <submittedName>
        <fullName evidence="6">Helix-turn-helix domain-containing protein</fullName>
    </submittedName>
</protein>
<evidence type="ECO:0000259" key="5">
    <source>
        <dbReference type="PROSITE" id="PS51078"/>
    </source>
</evidence>
<gene>
    <name evidence="6" type="ORF">HGA08_17220</name>
</gene>
<dbReference type="PANTHER" id="PTHR30136">
    <property type="entry name" value="HELIX-TURN-HELIX TRANSCRIPTIONAL REGULATOR, ICLR FAMILY"/>
    <property type="match status" value="1"/>
</dbReference>
<evidence type="ECO:0000256" key="1">
    <source>
        <dbReference type="ARBA" id="ARBA00023015"/>
    </source>
</evidence>
<keyword evidence="7" id="KW-1185">Reference proteome</keyword>
<dbReference type="PANTHER" id="PTHR30136:SF24">
    <property type="entry name" value="HTH-TYPE TRANSCRIPTIONAL REPRESSOR ALLR"/>
    <property type="match status" value="1"/>
</dbReference>
<organism evidence="6 7">
    <name type="scientific">Nocardia vermiculata</name>
    <dbReference type="NCBI Taxonomy" id="257274"/>
    <lineage>
        <taxon>Bacteria</taxon>
        <taxon>Bacillati</taxon>
        <taxon>Actinomycetota</taxon>
        <taxon>Actinomycetes</taxon>
        <taxon>Mycobacteriales</taxon>
        <taxon>Nocardiaceae</taxon>
        <taxon>Nocardia</taxon>
    </lineage>
</organism>
<dbReference type="AlphaFoldDB" id="A0A846Y1R5"/>
<dbReference type="SUPFAM" id="SSF46785">
    <property type="entry name" value="Winged helix' DNA-binding domain"/>
    <property type="match status" value="1"/>
</dbReference>
<dbReference type="EMBL" id="JAAXOP010000009">
    <property type="protein sequence ID" value="NKY51962.1"/>
    <property type="molecule type" value="Genomic_DNA"/>
</dbReference>
<dbReference type="SUPFAM" id="SSF55781">
    <property type="entry name" value="GAF domain-like"/>
    <property type="match status" value="1"/>
</dbReference>
<dbReference type="InterPro" id="IPR050707">
    <property type="entry name" value="HTH_MetabolicPath_Reg"/>
</dbReference>
<evidence type="ECO:0000313" key="7">
    <source>
        <dbReference type="Proteomes" id="UP000565711"/>
    </source>
</evidence>
<dbReference type="Gene3D" id="3.30.450.40">
    <property type="match status" value="1"/>
</dbReference>
<accession>A0A846Y1R5</accession>
<reference evidence="6 7" key="1">
    <citation type="submission" date="2020-04" db="EMBL/GenBank/DDBJ databases">
        <title>MicrobeNet Type strains.</title>
        <authorList>
            <person name="Nicholson A.C."/>
        </authorList>
    </citation>
    <scope>NUCLEOTIDE SEQUENCE [LARGE SCALE GENOMIC DNA]</scope>
    <source>
        <strain evidence="6 7">JCM 12354</strain>
    </source>
</reference>
<keyword evidence="2" id="KW-0238">DNA-binding</keyword>
<keyword evidence="3" id="KW-0804">Transcription</keyword>
<evidence type="ECO:0000313" key="6">
    <source>
        <dbReference type="EMBL" id="NKY51962.1"/>
    </source>
</evidence>
<dbReference type="InterPro" id="IPR036390">
    <property type="entry name" value="WH_DNA-bd_sf"/>
</dbReference>
<dbReference type="Pfam" id="PF09339">
    <property type="entry name" value="HTH_IclR"/>
    <property type="match status" value="1"/>
</dbReference>
<dbReference type="InterPro" id="IPR029016">
    <property type="entry name" value="GAF-like_dom_sf"/>
</dbReference>
<proteinExistence type="predicted"/>
<dbReference type="GO" id="GO:0003700">
    <property type="term" value="F:DNA-binding transcription factor activity"/>
    <property type="evidence" value="ECO:0007669"/>
    <property type="project" value="TreeGrafter"/>
</dbReference>
<dbReference type="PROSITE" id="PS51078">
    <property type="entry name" value="ICLR_ED"/>
    <property type="match status" value="1"/>
</dbReference>
<feature type="domain" description="HTH iclR-type" evidence="4">
    <location>
        <begin position="1"/>
        <end position="57"/>
    </location>
</feature>
<dbReference type="Proteomes" id="UP000565711">
    <property type="component" value="Unassembled WGS sequence"/>
</dbReference>
<dbReference type="Pfam" id="PF01614">
    <property type="entry name" value="IclR_C"/>
    <property type="match status" value="1"/>
</dbReference>
<dbReference type="InterPro" id="IPR036388">
    <property type="entry name" value="WH-like_DNA-bd_sf"/>
</dbReference>
<name>A0A846Y1R5_9NOCA</name>
<keyword evidence="1" id="KW-0805">Transcription regulation</keyword>
<dbReference type="GO" id="GO:0045892">
    <property type="term" value="P:negative regulation of DNA-templated transcription"/>
    <property type="evidence" value="ECO:0007669"/>
    <property type="project" value="TreeGrafter"/>
</dbReference>
<sequence length="206" mass="22493">MGRVLLLLEPFREAGSLTLTELSEYTGFPRSSTHRLLSQLVRVGWLRRSGTTYYLGPKMVELGSLAQHHDRIYRAAVDIAYRLHQRTAMAVHLTVLDGDDVLYLEKVGGRWAATALPTRVGQRRPARDTAEGAALLARRVGQRPAVRENIAECGAGGRVWCVAMAFDAGRREIAALSLTGSVGRIPPGVDRDLALAVDLVASKLSH</sequence>
<dbReference type="Gene3D" id="1.10.10.10">
    <property type="entry name" value="Winged helix-like DNA-binding domain superfamily/Winged helix DNA-binding domain"/>
    <property type="match status" value="1"/>
</dbReference>